<reference evidence="1 2" key="2">
    <citation type="submission" date="2020-07" db="EMBL/GenBank/DDBJ databases">
        <title>Bacterial metabolism rescues the inhibition of intestinal drug absorption by food and drug additives.</title>
        <authorList>
            <person name="Zou L."/>
            <person name="Spanogiannopoulos P."/>
            <person name="Chien H.-C."/>
            <person name="Pieper L.M."/>
            <person name="Cai W."/>
            <person name="Khuri N."/>
            <person name="Pottel J."/>
            <person name="Vora B."/>
            <person name="Ni Z."/>
            <person name="Tsakalozou E."/>
            <person name="Zhang W."/>
            <person name="Shoichet B.K."/>
            <person name="Giacomini K.M."/>
            <person name="Turnbaugh P.J."/>
        </authorList>
    </citation>
    <scope>NUCLEOTIDE SEQUENCE [LARGE SCALE GENOMIC DNA]</scope>
    <source>
        <strain evidence="1 2">B33</strain>
    </source>
</reference>
<reference evidence="1 2" key="1">
    <citation type="submission" date="2020-04" db="EMBL/GenBank/DDBJ databases">
        <authorList>
            <person name="Pieper L."/>
        </authorList>
    </citation>
    <scope>NUCLEOTIDE SEQUENCE [LARGE SCALE GENOMIC DNA]</scope>
    <source>
        <strain evidence="1 2">B33</strain>
    </source>
</reference>
<evidence type="ECO:0000313" key="2">
    <source>
        <dbReference type="Proteomes" id="UP000524321"/>
    </source>
</evidence>
<accession>A0A7Y6PI86</accession>
<dbReference type="EMBL" id="JABWDJ010000309">
    <property type="protein sequence ID" value="NVB76278.1"/>
    <property type="molecule type" value="Genomic_DNA"/>
</dbReference>
<sequence>MSLASATGQVIFSQKGGVYMPAIQCNQGDLYQEYMGEASAPTNIAPDFASLKPVLSFILTSSRVAEGLVVPSSMKWYFNDVEIKFSGNVSTNTFGGETGHFKFIPYQPGTTDYYGLQIVKNLVKASGAASCTIKGEATVTVGNTSDTVQFVYSIPITKGVGNQKHVTIIAGDNKYFT</sequence>
<organism evidence="1 2">
    <name type="scientific">Phocaeicola vulgatus</name>
    <name type="common">Bacteroides vulgatus</name>
    <dbReference type="NCBI Taxonomy" id="821"/>
    <lineage>
        <taxon>Bacteria</taxon>
        <taxon>Pseudomonadati</taxon>
        <taxon>Bacteroidota</taxon>
        <taxon>Bacteroidia</taxon>
        <taxon>Bacteroidales</taxon>
        <taxon>Bacteroidaceae</taxon>
        <taxon>Phocaeicola</taxon>
    </lineage>
</organism>
<feature type="non-terminal residue" evidence="1">
    <location>
        <position position="177"/>
    </location>
</feature>
<proteinExistence type="predicted"/>
<evidence type="ECO:0000313" key="1">
    <source>
        <dbReference type="EMBL" id="NVB76278.1"/>
    </source>
</evidence>
<dbReference type="AlphaFoldDB" id="A0A7Y6PI86"/>
<comment type="caution">
    <text evidence="1">The sequence shown here is derived from an EMBL/GenBank/DDBJ whole genome shotgun (WGS) entry which is preliminary data.</text>
</comment>
<protein>
    <submittedName>
        <fullName evidence="1">Uncharacterized protein</fullName>
    </submittedName>
</protein>
<dbReference type="Proteomes" id="UP000524321">
    <property type="component" value="Unassembled WGS sequence"/>
</dbReference>
<name>A0A7Y6PI86_PHOVU</name>
<gene>
    <name evidence="1" type="ORF">HUV05_22860</name>
</gene>